<dbReference type="Proteomes" id="UP001187192">
    <property type="component" value="Unassembled WGS sequence"/>
</dbReference>
<accession>A0AA87ZLA6</accession>
<reference evidence="1" key="1">
    <citation type="submission" date="2023-07" db="EMBL/GenBank/DDBJ databases">
        <title>draft genome sequence of fig (Ficus carica).</title>
        <authorList>
            <person name="Takahashi T."/>
            <person name="Nishimura K."/>
        </authorList>
    </citation>
    <scope>NUCLEOTIDE SEQUENCE</scope>
</reference>
<organism evidence="1 2">
    <name type="scientific">Ficus carica</name>
    <name type="common">Common fig</name>
    <dbReference type="NCBI Taxonomy" id="3494"/>
    <lineage>
        <taxon>Eukaryota</taxon>
        <taxon>Viridiplantae</taxon>
        <taxon>Streptophyta</taxon>
        <taxon>Embryophyta</taxon>
        <taxon>Tracheophyta</taxon>
        <taxon>Spermatophyta</taxon>
        <taxon>Magnoliopsida</taxon>
        <taxon>eudicotyledons</taxon>
        <taxon>Gunneridae</taxon>
        <taxon>Pentapetalae</taxon>
        <taxon>rosids</taxon>
        <taxon>fabids</taxon>
        <taxon>Rosales</taxon>
        <taxon>Moraceae</taxon>
        <taxon>Ficeae</taxon>
        <taxon>Ficus</taxon>
    </lineage>
</organism>
<keyword evidence="2" id="KW-1185">Reference proteome</keyword>
<protein>
    <submittedName>
        <fullName evidence="1">Uncharacterized protein</fullName>
    </submittedName>
</protein>
<gene>
    <name evidence="1" type="ORF">TIFTF001_042214</name>
</gene>
<evidence type="ECO:0000313" key="2">
    <source>
        <dbReference type="Proteomes" id="UP001187192"/>
    </source>
</evidence>
<sequence length="218" mass="24801">MLYHYRSIESTDGEGKLSKSIAETSAFRFLSELERGVTSTNGLKLFALKETTVDVRDQKLKQFADTLSSSTKFGSQKSVKNLSAFHDMTDVPVVLDWRLYLSLDEIDAFVKSAVPDDEIYDYWSYNPIENRSDFCYIDSDTSSSLVNQSWLVCYYKRRFEGNAHLPSGCQGGENQLNEAIGLDACTDERWDATHRIKQMLKDLTRGRDVFRATCGIHS</sequence>
<comment type="caution">
    <text evidence="1">The sequence shown here is derived from an EMBL/GenBank/DDBJ whole genome shotgun (WGS) entry which is preliminary data.</text>
</comment>
<dbReference type="AlphaFoldDB" id="A0AA87ZLA6"/>
<name>A0AA87ZLA6_FICCA</name>
<evidence type="ECO:0000313" key="1">
    <source>
        <dbReference type="EMBL" id="GMN35389.1"/>
    </source>
</evidence>
<dbReference type="EMBL" id="BTGU01002207">
    <property type="protein sequence ID" value="GMN35389.1"/>
    <property type="molecule type" value="Genomic_DNA"/>
</dbReference>
<proteinExistence type="predicted"/>